<accession>A0A0C9SDI1</accession>
<sequence>MHSVFACVAIFLALAAFHSKGSMGSNTVRQGQPPSSQGGCRVNNTDIPNNGQRNMRDPCALVTCTAGQAHLNKTCADVYEHDESKSKEQAEFPGCCGEKNKKRRPEEPRREDLPNQGSFPYAGRGPNNK</sequence>
<proteinExistence type="evidence at transcript level"/>
<keyword evidence="2" id="KW-0732">Signal</keyword>
<feature type="chain" id="PRO_5002212985" evidence="2">
    <location>
        <begin position="25"/>
        <end position="129"/>
    </location>
</feature>
<evidence type="ECO:0000256" key="2">
    <source>
        <dbReference type="SAM" id="SignalP"/>
    </source>
</evidence>
<reference evidence="3" key="1">
    <citation type="journal article" date="2015" name="PLoS ONE">
        <title>An Insight into the Sialome of the Lone Star Tick, Amblyomma americanum, with a Glimpse on Its Time Dependent Gene Expression.</title>
        <authorList>
            <person name="Karim S."/>
            <person name="Ribeiro J.M."/>
        </authorList>
    </citation>
    <scope>NUCLEOTIDE SEQUENCE</scope>
    <source>
        <tissue evidence="3">Salivary gland</tissue>
    </source>
</reference>
<evidence type="ECO:0000256" key="1">
    <source>
        <dbReference type="SAM" id="MobiDB-lite"/>
    </source>
</evidence>
<dbReference type="AlphaFoldDB" id="A0A0C9SDI1"/>
<feature type="region of interest" description="Disordered" evidence="1">
    <location>
        <begin position="23"/>
        <end position="53"/>
    </location>
</feature>
<protein>
    <submittedName>
        <fullName evidence="3">Putative secreted protein</fullName>
    </submittedName>
</protein>
<feature type="signal peptide" evidence="2">
    <location>
        <begin position="1"/>
        <end position="24"/>
    </location>
</feature>
<feature type="compositionally biased region" description="Basic and acidic residues" evidence="1">
    <location>
        <begin position="104"/>
        <end position="113"/>
    </location>
</feature>
<feature type="compositionally biased region" description="Basic and acidic residues" evidence="1">
    <location>
        <begin position="78"/>
        <end position="90"/>
    </location>
</feature>
<name>A0A0C9SDI1_AMBAM</name>
<dbReference type="EMBL" id="GBZX01000693">
    <property type="protein sequence ID" value="JAG92047.1"/>
    <property type="molecule type" value="mRNA"/>
</dbReference>
<feature type="region of interest" description="Disordered" evidence="1">
    <location>
        <begin position="78"/>
        <end position="129"/>
    </location>
</feature>
<evidence type="ECO:0000313" key="3">
    <source>
        <dbReference type="EMBL" id="JAG92047.1"/>
    </source>
</evidence>
<organism evidence="3">
    <name type="scientific">Amblyomma americanum</name>
    <name type="common">Lone star tick</name>
    <dbReference type="NCBI Taxonomy" id="6943"/>
    <lineage>
        <taxon>Eukaryota</taxon>
        <taxon>Metazoa</taxon>
        <taxon>Ecdysozoa</taxon>
        <taxon>Arthropoda</taxon>
        <taxon>Chelicerata</taxon>
        <taxon>Arachnida</taxon>
        <taxon>Acari</taxon>
        <taxon>Parasitiformes</taxon>
        <taxon>Ixodida</taxon>
        <taxon>Ixodoidea</taxon>
        <taxon>Ixodidae</taxon>
        <taxon>Amblyomminae</taxon>
        <taxon>Amblyomma</taxon>
    </lineage>
</organism>